<evidence type="ECO:0000313" key="4">
    <source>
        <dbReference type="Proteomes" id="UP000256541"/>
    </source>
</evidence>
<proteinExistence type="predicted"/>
<sequence length="377" mass="42404">MVDKLGGLSFLPLPDREPEKDAFLGEVLTGWKRQQFAKNFVEKTVSRRVNRVLLFCDFTGKFPWEWMPSDADEYFSHLVNVRGLVQESIRAYQSDVSLFCAYATSESYPWNEACGRLFGTSMSQVITDLNKARHTQEASMGPEKRVFDLAELQQFFDFADDEVQRIIRSKVKGGLAAWRDVTALKVCYGWGLRHDELRRLDLVDFSASAKAPYFGDYGLLRVRNGKANKGAPKKQRTVQTLVDWAAEAVAVWVENGLPRFGEPIRHLFPTSTGGVVAENDLGSRFNGFVRALGLGPGVDIHGLRRSYATHMITVYGYDEKFISMQLGHANTSTTTIYTLPSADFAAKEMERVLTKDLLTSKGRLLLKPARNTGRAPR</sequence>
<comment type="caution">
    <text evidence="3">The sequence shown here is derived from an EMBL/GenBank/DDBJ whole genome shotgun (WGS) entry which is preliminary data.</text>
</comment>
<reference evidence="3 4" key="1">
    <citation type="submission" date="2017-04" db="EMBL/GenBank/DDBJ databases">
        <title>Comparative genome analysis of Subtercola boreus.</title>
        <authorList>
            <person name="Cho Y.-J."/>
            <person name="Cho A."/>
            <person name="Kim O.-S."/>
            <person name="Lee J.-I."/>
        </authorList>
    </citation>
    <scope>NUCLEOTIDE SEQUENCE [LARGE SCALE GENOMIC DNA]</scope>
    <source>
        <strain evidence="3 4">P27479</strain>
    </source>
</reference>
<dbReference type="PROSITE" id="PS51898">
    <property type="entry name" value="TYR_RECOMBINASE"/>
    <property type="match status" value="1"/>
</dbReference>
<dbReference type="PANTHER" id="PTHR30349">
    <property type="entry name" value="PHAGE INTEGRASE-RELATED"/>
    <property type="match status" value="1"/>
</dbReference>
<gene>
    <name evidence="3" type="ORF">B7R22_07835</name>
</gene>
<evidence type="ECO:0000313" key="3">
    <source>
        <dbReference type="EMBL" id="RFA14633.1"/>
    </source>
</evidence>
<dbReference type="Proteomes" id="UP000256541">
    <property type="component" value="Unassembled WGS sequence"/>
</dbReference>
<dbReference type="EMBL" id="NBXB01000027">
    <property type="protein sequence ID" value="RFA14633.1"/>
    <property type="molecule type" value="Genomic_DNA"/>
</dbReference>
<protein>
    <submittedName>
        <fullName evidence="3">Recombinase XerD</fullName>
    </submittedName>
</protein>
<accession>A0A3E0VZC0</accession>
<dbReference type="Gene3D" id="1.10.443.10">
    <property type="entry name" value="Intergrase catalytic core"/>
    <property type="match status" value="1"/>
</dbReference>
<evidence type="ECO:0000256" key="1">
    <source>
        <dbReference type="ARBA" id="ARBA00023172"/>
    </source>
</evidence>
<dbReference type="InterPro" id="IPR050090">
    <property type="entry name" value="Tyrosine_recombinase_XerCD"/>
</dbReference>
<dbReference type="SUPFAM" id="SSF56349">
    <property type="entry name" value="DNA breaking-rejoining enzymes"/>
    <property type="match status" value="1"/>
</dbReference>
<dbReference type="Pfam" id="PF00589">
    <property type="entry name" value="Phage_integrase"/>
    <property type="match status" value="1"/>
</dbReference>
<dbReference type="AlphaFoldDB" id="A0A3E0VZC0"/>
<dbReference type="OrthoDB" id="3698359at2"/>
<dbReference type="PANTHER" id="PTHR30349:SF64">
    <property type="entry name" value="PROPHAGE INTEGRASE INTD-RELATED"/>
    <property type="match status" value="1"/>
</dbReference>
<keyword evidence="1" id="KW-0233">DNA recombination</keyword>
<dbReference type="InterPro" id="IPR011010">
    <property type="entry name" value="DNA_brk_join_enz"/>
</dbReference>
<dbReference type="GO" id="GO:0003677">
    <property type="term" value="F:DNA binding"/>
    <property type="evidence" value="ECO:0007669"/>
    <property type="project" value="InterPro"/>
</dbReference>
<dbReference type="RefSeq" id="WP_116411231.1">
    <property type="nucleotide sequence ID" value="NZ_NBXB01000027.1"/>
</dbReference>
<dbReference type="CDD" id="cd00397">
    <property type="entry name" value="DNA_BRE_C"/>
    <property type="match status" value="1"/>
</dbReference>
<dbReference type="GO" id="GO:0006310">
    <property type="term" value="P:DNA recombination"/>
    <property type="evidence" value="ECO:0007669"/>
    <property type="project" value="UniProtKB-KW"/>
</dbReference>
<dbReference type="InterPro" id="IPR002104">
    <property type="entry name" value="Integrase_catalytic"/>
</dbReference>
<name>A0A3E0VZC0_9MICO</name>
<evidence type="ECO:0000259" key="2">
    <source>
        <dbReference type="PROSITE" id="PS51898"/>
    </source>
</evidence>
<dbReference type="InterPro" id="IPR013762">
    <property type="entry name" value="Integrase-like_cat_sf"/>
</dbReference>
<feature type="domain" description="Tyr recombinase" evidence="2">
    <location>
        <begin position="142"/>
        <end position="350"/>
    </location>
</feature>
<organism evidence="3 4">
    <name type="scientific">Subtercola boreus</name>
    <dbReference type="NCBI Taxonomy" id="120213"/>
    <lineage>
        <taxon>Bacteria</taxon>
        <taxon>Bacillati</taxon>
        <taxon>Actinomycetota</taxon>
        <taxon>Actinomycetes</taxon>
        <taxon>Micrococcales</taxon>
        <taxon>Microbacteriaceae</taxon>
        <taxon>Subtercola</taxon>
    </lineage>
</organism>
<dbReference type="GO" id="GO:0015074">
    <property type="term" value="P:DNA integration"/>
    <property type="evidence" value="ECO:0007669"/>
    <property type="project" value="InterPro"/>
</dbReference>